<reference evidence="11 12" key="1">
    <citation type="submission" date="2012-06" db="EMBL/GenBank/DDBJ databases">
        <title>Complete sequence of Sulfurospirillum barnesii SES-3.</title>
        <authorList>
            <consortium name="US DOE Joint Genome Institute"/>
            <person name="Lucas S."/>
            <person name="Han J."/>
            <person name="Lapidus A."/>
            <person name="Cheng J.-F."/>
            <person name="Goodwin L."/>
            <person name="Pitluck S."/>
            <person name="Peters L."/>
            <person name="Ovchinnikova G."/>
            <person name="Lu M."/>
            <person name="Detter J.C."/>
            <person name="Han C."/>
            <person name="Tapia R."/>
            <person name="Land M."/>
            <person name="Hauser L."/>
            <person name="Kyrpides N."/>
            <person name="Ivanova N."/>
            <person name="Pagani I."/>
            <person name="Stolz J."/>
            <person name="Arkin A."/>
            <person name="Dehal P."/>
            <person name="Oremland R."/>
            <person name="Saltikov C."/>
            <person name="Basu P."/>
            <person name="Hollibaugh J."/>
            <person name="Newman D."/>
            <person name="Stolyar S."/>
            <person name="Hazen T."/>
            <person name="Woyke T."/>
        </authorList>
    </citation>
    <scope>NUCLEOTIDE SEQUENCE [LARGE SCALE GENOMIC DNA]</scope>
    <source>
        <strain evidence="12">ATCC 700032 / DSM 10660 / SES-3</strain>
    </source>
</reference>
<dbReference type="InterPro" id="IPR005670">
    <property type="entry name" value="PstB-like"/>
</dbReference>
<dbReference type="Proteomes" id="UP000006176">
    <property type="component" value="Chromosome"/>
</dbReference>
<keyword evidence="6 11" id="KW-0067">ATP-binding</keyword>
<proteinExistence type="predicted"/>
<dbReference type="GO" id="GO:0016887">
    <property type="term" value="F:ATP hydrolysis activity"/>
    <property type="evidence" value="ECO:0007669"/>
    <property type="project" value="InterPro"/>
</dbReference>
<dbReference type="KEGG" id="sba:Sulba_1952"/>
<dbReference type="GO" id="GO:0005886">
    <property type="term" value="C:plasma membrane"/>
    <property type="evidence" value="ECO:0007669"/>
    <property type="project" value="UniProtKB-SubCell"/>
</dbReference>
<dbReference type="PROSITE" id="PS00211">
    <property type="entry name" value="ABC_TRANSPORTER_1"/>
    <property type="match status" value="1"/>
</dbReference>
<keyword evidence="3" id="KW-1003">Cell membrane</keyword>
<dbReference type="GO" id="GO:0005524">
    <property type="term" value="F:ATP binding"/>
    <property type="evidence" value="ECO:0007669"/>
    <property type="project" value="UniProtKB-KW"/>
</dbReference>
<keyword evidence="12" id="KW-1185">Reference proteome</keyword>
<dbReference type="GO" id="GO:0035435">
    <property type="term" value="P:phosphate ion transmembrane transport"/>
    <property type="evidence" value="ECO:0007669"/>
    <property type="project" value="InterPro"/>
</dbReference>
<dbReference type="Pfam" id="PF00005">
    <property type="entry name" value="ABC_tran"/>
    <property type="match status" value="1"/>
</dbReference>
<evidence type="ECO:0000256" key="4">
    <source>
        <dbReference type="ARBA" id="ARBA00022592"/>
    </source>
</evidence>
<evidence type="ECO:0000256" key="2">
    <source>
        <dbReference type="ARBA" id="ARBA00022448"/>
    </source>
</evidence>
<keyword evidence="8" id="KW-0472">Membrane</keyword>
<evidence type="ECO:0000259" key="10">
    <source>
        <dbReference type="PROSITE" id="PS50893"/>
    </source>
</evidence>
<evidence type="ECO:0000313" key="12">
    <source>
        <dbReference type="Proteomes" id="UP000006176"/>
    </source>
</evidence>
<gene>
    <name evidence="11" type="ordered locus">Sulba_1952</name>
</gene>
<name>I3XZ57_SULBS</name>
<evidence type="ECO:0000256" key="1">
    <source>
        <dbReference type="ARBA" id="ARBA00004417"/>
    </source>
</evidence>
<dbReference type="SMART" id="SM00382">
    <property type="entry name" value="AAA"/>
    <property type="match status" value="1"/>
</dbReference>
<evidence type="ECO:0000256" key="8">
    <source>
        <dbReference type="ARBA" id="ARBA00023136"/>
    </source>
</evidence>
<dbReference type="FunFam" id="3.40.50.300:FF:000132">
    <property type="entry name" value="Phosphate import ATP-binding protein PstB"/>
    <property type="match status" value="1"/>
</dbReference>
<dbReference type="InterPro" id="IPR003593">
    <property type="entry name" value="AAA+_ATPase"/>
</dbReference>
<accession>I3XZ57</accession>
<evidence type="ECO:0000256" key="9">
    <source>
        <dbReference type="ARBA" id="ARBA00054713"/>
    </source>
</evidence>
<protein>
    <submittedName>
        <fullName evidence="11">Phosphate ABC transporter ATP-binding protein, PhoT family</fullName>
    </submittedName>
</protein>
<evidence type="ECO:0000256" key="3">
    <source>
        <dbReference type="ARBA" id="ARBA00022475"/>
    </source>
</evidence>
<dbReference type="PANTHER" id="PTHR43423">
    <property type="entry name" value="ABC TRANSPORTER I FAMILY MEMBER 17"/>
    <property type="match status" value="1"/>
</dbReference>
<dbReference type="Gene3D" id="3.40.50.300">
    <property type="entry name" value="P-loop containing nucleotide triphosphate hydrolases"/>
    <property type="match status" value="1"/>
</dbReference>
<dbReference type="STRING" id="760154.Sulba_1952"/>
<keyword evidence="7" id="KW-1278">Translocase</keyword>
<keyword evidence="4" id="KW-0592">Phosphate transport</keyword>
<dbReference type="NCBIfam" id="TIGR00972">
    <property type="entry name" value="3a0107s01c2"/>
    <property type="match status" value="1"/>
</dbReference>
<dbReference type="InterPro" id="IPR003439">
    <property type="entry name" value="ABC_transporter-like_ATP-bd"/>
</dbReference>
<dbReference type="eggNOG" id="COG1117">
    <property type="taxonomic scope" value="Bacteria"/>
</dbReference>
<sequence length="289" mass="32586">MPWQSIYEKNLKESGNSMEKSYIHTSMSDREMGASSEETIKVEVKNLNLFYGEKQALNSINMDIYTKKITALIGPSGCGKSTFLRCINRMNDLVQNCRVEGYIGVDGHDIYDKSIDVVAVRKRVGMVFQQPNPFPKSIYENIAYAPLMHDIVKKGKECDELVEKALKGANLWDEVKDKLKDPGTALSGGQQQRLCIARAIAVEPDVILMDEPTSALDPISTEKIENLMLDLKKNYTIIIVTHNMQQAARIADYTAFFHLGNLIEYSDAKTLFVNPKEKKTEDYITGRFG</sequence>
<keyword evidence="2" id="KW-0813">Transport</keyword>
<dbReference type="AlphaFoldDB" id="I3XZ57"/>
<dbReference type="InterPro" id="IPR027417">
    <property type="entry name" value="P-loop_NTPase"/>
</dbReference>
<feature type="domain" description="ABC transporter" evidence="10">
    <location>
        <begin position="42"/>
        <end position="284"/>
    </location>
</feature>
<dbReference type="InterPro" id="IPR017871">
    <property type="entry name" value="ABC_transporter-like_CS"/>
</dbReference>
<dbReference type="EMBL" id="CP003333">
    <property type="protein sequence ID" value="AFL69231.1"/>
    <property type="molecule type" value="Genomic_DNA"/>
</dbReference>
<evidence type="ECO:0000256" key="5">
    <source>
        <dbReference type="ARBA" id="ARBA00022741"/>
    </source>
</evidence>
<dbReference type="PROSITE" id="PS50893">
    <property type="entry name" value="ABC_TRANSPORTER_2"/>
    <property type="match status" value="1"/>
</dbReference>
<keyword evidence="5" id="KW-0547">Nucleotide-binding</keyword>
<dbReference type="PATRIC" id="fig|760154.4.peg.1949"/>
<comment type="subcellular location">
    <subcellularLocation>
        <location evidence="1">Cell inner membrane</location>
        <topology evidence="1">Peripheral membrane protein</topology>
    </subcellularLocation>
</comment>
<dbReference type="GO" id="GO:0005315">
    <property type="term" value="F:phosphate transmembrane transporter activity"/>
    <property type="evidence" value="ECO:0007669"/>
    <property type="project" value="InterPro"/>
</dbReference>
<dbReference type="CDD" id="cd03260">
    <property type="entry name" value="ABC_PstB_phosphate_transporter"/>
    <property type="match status" value="1"/>
</dbReference>
<evidence type="ECO:0000256" key="7">
    <source>
        <dbReference type="ARBA" id="ARBA00022967"/>
    </source>
</evidence>
<evidence type="ECO:0000313" key="11">
    <source>
        <dbReference type="EMBL" id="AFL69231.1"/>
    </source>
</evidence>
<dbReference type="HOGENOM" id="CLU_000604_1_22_7"/>
<dbReference type="SUPFAM" id="SSF52540">
    <property type="entry name" value="P-loop containing nucleoside triphosphate hydrolases"/>
    <property type="match status" value="1"/>
</dbReference>
<organism evidence="11 12">
    <name type="scientific">Sulfurospirillum barnesii (strain ATCC 700032 / DSM 10660 / SES-3)</name>
    <dbReference type="NCBI Taxonomy" id="760154"/>
    <lineage>
        <taxon>Bacteria</taxon>
        <taxon>Pseudomonadati</taxon>
        <taxon>Campylobacterota</taxon>
        <taxon>Epsilonproteobacteria</taxon>
        <taxon>Campylobacterales</taxon>
        <taxon>Sulfurospirillaceae</taxon>
        <taxon>Sulfurospirillum</taxon>
    </lineage>
</organism>
<dbReference type="PANTHER" id="PTHR43423:SF1">
    <property type="entry name" value="ABC TRANSPORTER I FAMILY MEMBER 17"/>
    <property type="match status" value="1"/>
</dbReference>
<evidence type="ECO:0000256" key="6">
    <source>
        <dbReference type="ARBA" id="ARBA00022840"/>
    </source>
</evidence>
<comment type="function">
    <text evidence="9">Part of the ABC transporter complex PstSACB involved in phosphate import. Responsible for energy coupling to the transport system.</text>
</comment>